<dbReference type="GO" id="GO:0016020">
    <property type="term" value="C:membrane"/>
    <property type="evidence" value="ECO:0007669"/>
    <property type="project" value="UniProtKB-SubCell"/>
</dbReference>
<dbReference type="RefSeq" id="XP_066925488.1">
    <property type="nucleotide sequence ID" value="XM_067069387.1"/>
</dbReference>
<feature type="domain" description="Tyrosine-protein phosphatase" evidence="16">
    <location>
        <begin position="1034"/>
        <end position="1294"/>
    </location>
</feature>
<feature type="domain" description="Tyrosine specific protein phosphatases" evidence="17">
    <location>
        <begin position="1209"/>
        <end position="1285"/>
    </location>
</feature>
<feature type="domain" description="Ig-like" evidence="18">
    <location>
        <begin position="27"/>
        <end position="127"/>
    </location>
</feature>
<dbReference type="SMART" id="SM00060">
    <property type="entry name" value="FN3"/>
    <property type="match status" value="6"/>
</dbReference>
<sequence>MGKRLHIIFSILYIGLICCVAVQGAAPEITTPSQEKTRLTHKTGDQLQFQCVAESSPTATLKWYLKDKIIDSQQDGLTITSNTIEEQDKNKTTSTLKIETLDLDNRGEYKCEASNADGSVERLYDVAIFELSFVTKPDNEYVIPAGNVLRIDSTVRGHPKPIASWKLNNVHVRALNNTRIYHIERLSPDNYTLNSALIINNATARDTGNVSVVFHYMMGSISTSSFLTVLDFKLALEASDLSKNSATININNHKFDEKSTHPGYSIELILYSIKSGQTTEIKRQNLGDNPPSWALDSLEAGTQYNVSGQEKVGTFAGDVIGITFTTEEDTPSAPENVIVTEVQSTSFVVAWDTPKMPNGNITNYEVVYKNNGSSTSETSTVSGENSQIMVPNLAPDTVYFIKVQASTLVGSGPYSEQLTVRTPIEMGNLKISTFKTGNDSAQLRLSDHQFAKQSPDYFVVLKLYSIISNVESEVRNLTLNEIASDSLVNLTNLMPYTTYKVTGQENSGEHKVITATTTFTTTQSAPSAPVNIQAKSISANYFIITWEKPLKPNGIIRQYEIRYSFYDGANTVEETVSISDTDTLEKKLDGLYSFVKYTVEIRAQTVDFGPYNSSEVTTLESQPGAPSKVTVEDVNGTNIIVRWEPLPPYQRGGVLTYYKITYKTYQKDENYKTVSPDKSSIELSGLSAYKGYEIKVQALTENHQGKITAVTHKTLEAAPSVPNEITIKMNRQISNNEKGHVAIHTALVSWKEPTDLNGVITAYQIRWWKDAYCVGDDNPCNFTQTDKKRRRRSTLNFRYILVNLTVSNKPKDRERRVTIDGLLAYTKYGFNVQEKTKAGWGPYSKELFGSSSAGNPSKPEILTNYTAAHDAITFSWRSPNRPNGIIGSYSIKLYTIDRLTKELTIIKYFPLNEIHTTSIKDLEAEKRYEIELAAQVNVNNDRLRGDSARFQFTTDVAPAGFPWHYILIACLAVILLIAMVIAIFLLVGRRRDRYEEVRQGDQFDMTAINKSKVIRTSELQAYVGQQLANSDHGIQTEYESVRIPVHSFTWENSQMSGNLSKNRYGNIVAYDHSRVMLNQIDNDPYSTYINANFINGYQQQKKFIAAQGPLPETVLDFWRMVWEQNTATIVMLTRLVEDNKVKCEQYWPEGKALQYGSIVVTVNSVSEMTDYTVRVFTLHKVNSPEMGKREVRQYHYMSWPDHGVPGHPTSMLSFVRHVMGDMKNRRQEGPVVVHCSAGVGRTGTFIAIETGLRQIEHDQTVDIYGTVCRMRMQRNFMVQIEGQYKFIYVSLLDSVICGNTEIEPSELVGKIRYLNLVDPKTGKTNFHEEFKRLETGMTSTDYTHSDAGHTENKQKNRYLNILPYDHNRVKLMPIAGSRSSDYINASMIDGFQQKNAFIATQAPLENTVIDFWRMIQEKNVHTIVMLTKLVERDQDKCYLYWPQAGTVSYGATHVEMENIRQEDENIIVHDLRISNRETGKSWQIKHFMYTGWPDSGSPTTGTEFINLIGSIQRTQLSVQSGGPTLVHCSGGVGRTGVFITVYNTIDKLRSNNVIDIFHTIRQLRLQRVAMCQTLDQYIFCHNALKDYLDSFDLYANPQALAC</sequence>
<proteinExistence type="inferred from homology"/>
<keyword evidence="12" id="KW-0325">Glycoprotein</keyword>
<organism evidence="20 21">
    <name type="scientific">Clytia hemisphaerica</name>
    <dbReference type="NCBI Taxonomy" id="252671"/>
    <lineage>
        <taxon>Eukaryota</taxon>
        <taxon>Metazoa</taxon>
        <taxon>Cnidaria</taxon>
        <taxon>Hydrozoa</taxon>
        <taxon>Hydroidolina</taxon>
        <taxon>Leptothecata</taxon>
        <taxon>Obeliida</taxon>
        <taxon>Clytiidae</taxon>
        <taxon>Clytia</taxon>
    </lineage>
</organism>
<dbReference type="InterPro" id="IPR013783">
    <property type="entry name" value="Ig-like_fold"/>
</dbReference>
<dbReference type="SUPFAM" id="SSF52799">
    <property type="entry name" value="(Phosphotyrosine protein) phosphatases II"/>
    <property type="match status" value="2"/>
</dbReference>
<name>A0A7M6DQ09_9CNID</name>
<dbReference type="FunFam" id="3.90.190.10:FF:000102">
    <property type="entry name" value="Receptor-type tyrosine-protein phosphatase"/>
    <property type="match status" value="1"/>
</dbReference>
<dbReference type="InterPro" id="IPR003599">
    <property type="entry name" value="Ig_sub"/>
</dbReference>
<dbReference type="InterPro" id="IPR003961">
    <property type="entry name" value="FN3_dom"/>
</dbReference>
<dbReference type="Gene3D" id="3.90.190.10">
    <property type="entry name" value="Protein tyrosine phosphatase superfamily"/>
    <property type="match status" value="2"/>
</dbReference>
<protein>
    <recommendedName>
        <fullName evidence="3">protein-tyrosine-phosphatase</fullName>
        <ecNumber evidence="3">3.1.3.48</ecNumber>
    </recommendedName>
</protein>
<dbReference type="SMART" id="SM00408">
    <property type="entry name" value="IGc2"/>
    <property type="match status" value="1"/>
</dbReference>
<feature type="domain" description="Tyrosine specific protein phosphatases" evidence="17">
    <location>
        <begin position="1502"/>
        <end position="1578"/>
    </location>
</feature>
<dbReference type="SUPFAM" id="SSF49265">
    <property type="entry name" value="Fibronectin type III"/>
    <property type="match status" value="4"/>
</dbReference>
<dbReference type="PROSITE" id="PS50835">
    <property type="entry name" value="IG_LIKE"/>
    <property type="match status" value="1"/>
</dbReference>
<evidence type="ECO:0000256" key="5">
    <source>
        <dbReference type="ARBA" id="ARBA00022729"/>
    </source>
</evidence>
<feature type="domain" description="Fibronectin type-III" evidence="19">
    <location>
        <begin position="333"/>
        <end position="425"/>
    </location>
</feature>
<dbReference type="InterPro" id="IPR003598">
    <property type="entry name" value="Ig_sub2"/>
</dbReference>
<dbReference type="InterPro" id="IPR000387">
    <property type="entry name" value="Tyr_Pase_dom"/>
</dbReference>
<dbReference type="SMART" id="SM00409">
    <property type="entry name" value="IG"/>
    <property type="match status" value="2"/>
</dbReference>
<evidence type="ECO:0000256" key="11">
    <source>
        <dbReference type="ARBA" id="ARBA00023170"/>
    </source>
</evidence>
<keyword evidence="9 14" id="KW-1133">Transmembrane helix</keyword>
<dbReference type="InterPro" id="IPR029021">
    <property type="entry name" value="Prot-tyrosine_phosphatase-like"/>
</dbReference>
<dbReference type="CDD" id="cd00096">
    <property type="entry name" value="Ig"/>
    <property type="match status" value="1"/>
</dbReference>
<evidence type="ECO:0000313" key="20">
    <source>
        <dbReference type="EnsemblMetazoa" id="CLYHEMP021451.2"/>
    </source>
</evidence>
<dbReference type="GeneID" id="136812862"/>
<feature type="signal peptide" evidence="15">
    <location>
        <begin position="1"/>
        <end position="21"/>
    </location>
</feature>
<dbReference type="PANTHER" id="PTHR46957:SF6">
    <property type="entry name" value="PROTEIN-TYROSINE-PHOSPHATASE"/>
    <property type="match status" value="1"/>
</dbReference>
<dbReference type="PROSITE" id="PS50055">
    <property type="entry name" value="TYR_PHOSPHATASE_PTP"/>
    <property type="match status" value="2"/>
</dbReference>
<dbReference type="FunFam" id="3.90.190.10:FF:000088">
    <property type="entry name" value="Receptor protein-tyrosine phosphatase LAR"/>
    <property type="match status" value="1"/>
</dbReference>
<dbReference type="GO" id="GO:0004725">
    <property type="term" value="F:protein tyrosine phosphatase activity"/>
    <property type="evidence" value="ECO:0007669"/>
    <property type="project" value="UniProtKB-EC"/>
</dbReference>
<comment type="similarity">
    <text evidence="2">Belongs to the protein-tyrosine phosphatase family. Receptor class 2A subfamily.</text>
</comment>
<dbReference type="PROSITE" id="PS50056">
    <property type="entry name" value="TYR_PHOSPHATASE_2"/>
    <property type="match status" value="2"/>
</dbReference>
<accession>A0A7M6DQ09</accession>
<feature type="domain" description="Tyrosine-protein phosphatase" evidence="16">
    <location>
        <begin position="1326"/>
        <end position="1587"/>
    </location>
</feature>
<evidence type="ECO:0000256" key="1">
    <source>
        <dbReference type="ARBA" id="ARBA00004479"/>
    </source>
</evidence>
<dbReference type="InterPro" id="IPR036179">
    <property type="entry name" value="Ig-like_dom_sf"/>
</dbReference>
<dbReference type="InterPro" id="IPR016130">
    <property type="entry name" value="Tyr_Pase_AS"/>
</dbReference>
<evidence type="ECO:0000256" key="6">
    <source>
        <dbReference type="ARBA" id="ARBA00022737"/>
    </source>
</evidence>
<evidence type="ECO:0000256" key="10">
    <source>
        <dbReference type="ARBA" id="ARBA00023136"/>
    </source>
</evidence>
<evidence type="ECO:0000259" key="16">
    <source>
        <dbReference type="PROSITE" id="PS50055"/>
    </source>
</evidence>
<feature type="chain" id="PRO_5029861780" description="protein-tyrosine-phosphatase" evidence="15">
    <location>
        <begin position="22"/>
        <end position="1602"/>
    </location>
</feature>
<evidence type="ECO:0000256" key="3">
    <source>
        <dbReference type="ARBA" id="ARBA00013064"/>
    </source>
</evidence>
<comment type="catalytic activity">
    <reaction evidence="13">
        <text>O-phospho-L-tyrosyl-[protein] + H2O = L-tyrosyl-[protein] + phosphate</text>
        <dbReference type="Rhea" id="RHEA:10684"/>
        <dbReference type="Rhea" id="RHEA-COMP:10136"/>
        <dbReference type="Rhea" id="RHEA-COMP:20101"/>
        <dbReference type="ChEBI" id="CHEBI:15377"/>
        <dbReference type="ChEBI" id="CHEBI:43474"/>
        <dbReference type="ChEBI" id="CHEBI:46858"/>
        <dbReference type="ChEBI" id="CHEBI:61978"/>
        <dbReference type="EC" id="3.1.3.48"/>
    </reaction>
</comment>
<evidence type="ECO:0000259" key="17">
    <source>
        <dbReference type="PROSITE" id="PS50056"/>
    </source>
</evidence>
<evidence type="ECO:0000313" key="21">
    <source>
        <dbReference type="Proteomes" id="UP000594262"/>
    </source>
</evidence>
<keyword evidence="21" id="KW-1185">Reference proteome</keyword>
<dbReference type="InterPro" id="IPR000242">
    <property type="entry name" value="PTP_cat"/>
</dbReference>
<dbReference type="InterPro" id="IPR013098">
    <property type="entry name" value="Ig_I-set"/>
</dbReference>
<dbReference type="InterPro" id="IPR007110">
    <property type="entry name" value="Ig-like_dom"/>
</dbReference>
<dbReference type="EC" id="3.1.3.48" evidence="3"/>
<keyword evidence="11" id="KW-0675">Receptor</keyword>
<dbReference type="InterPro" id="IPR050713">
    <property type="entry name" value="RTP_Phos/Ushers"/>
</dbReference>
<dbReference type="Pfam" id="PF13927">
    <property type="entry name" value="Ig_3"/>
    <property type="match status" value="1"/>
</dbReference>
<keyword evidence="5 15" id="KW-0732">Signal</keyword>
<keyword evidence="4 14" id="KW-0812">Transmembrane</keyword>
<dbReference type="Pfam" id="PF07679">
    <property type="entry name" value="I-set"/>
    <property type="match status" value="1"/>
</dbReference>
<feature type="domain" description="Fibronectin type-III" evidence="19">
    <location>
        <begin position="528"/>
        <end position="624"/>
    </location>
</feature>
<dbReference type="SMART" id="SM00194">
    <property type="entry name" value="PTPc"/>
    <property type="match status" value="2"/>
</dbReference>
<dbReference type="PROSITE" id="PS00383">
    <property type="entry name" value="TYR_PHOSPHATASE_1"/>
    <property type="match status" value="2"/>
</dbReference>
<dbReference type="PROSITE" id="PS50853">
    <property type="entry name" value="FN3"/>
    <property type="match status" value="4"/>
</dbReference>
<feature type="transmembrane region" description="Helical" evidence="14">
    <location>
        <begin position="963"/>
        <end position="988"/>
    </location>
</feature>
<dbReference type="FunFam" id="2.60.40.10:FF:000028">
    <property type="entry name" value="Neuronal cell adhesion molecule"/>
    <property type="match status" value="1"/>
</dbReference>
<evidence type="ECO:0000256" key="7">
    <source>
        <dbReference type="ARBA" id="ARBA00022801"/>
    </source>
</evidence>
<keyword evidence="8" id="KW-0904">Protein phosphatase</keyword>
<dbReference type="EnsemblMetazoa" id="CLYHEMT021451.2">
    <property type="protein sequence ID" value="CLYHEMP021451.2"/>
    <property type="gene ID" value="CLYHEMG021451"/>
</dbReference>
<keyword evidence="7" id="KW-0378">Hydrolase</keyword>
<dbReference type="SMART" id="SM00404">
    <property type="entry name" value="PTPc_motif"/>
    <property type="match status" value="2"/>
</dbReference>
<evidence type="ECO:0000256" key="13">
    <source>
        <dbReference type="ARBA" id="ARBA00051722"/>
    </source>
</evidence>
<dbReference type="InterPro" id="IPR003595">
    <property type="entry name" value="Tyr_Pase_cat"/>
</dbReference>
<evidence type="ECO:0000256" key="9">
    <source>
        <dbReference type="ARBA" id="ARBA00022989"/>
    </source>
</evidence>
<feature type="domain" description="Fibronectin type-III" evidence="19">
    <location>
        <begin position="625"/>
        <end position="720"/>
    </location>
</feature>
<dbReference type="CDD" id="cd00063">
    <property type="entry name" value="FN3"/>
    <property type="match status" value="5"/>
</dbReference>
<evidence type="ECO:0000256" key="14">
    <source>
        <dbReference type="SAM" id="Phobius"/>
    </source>
</evidence>
<evidence type="ECO:0000256" key="2">
    <source>
        <dbReference type="ARBA" id="ARBA00010504"/>
    </source>
</evidence>
<dbReference type="InterPro" id="IPR036116">
    <property type="entry name" value="FN3_sf"/>
</dbReference>
<feature type="domain" description="Fibronectin type-III" evidence="19">
    <location>
        <begin position="855"/>
        <end position="959"/>
    </location>
</feature>
<dbReference type="Proteomes" id="UP000594262">
    <property type="component" value="Unplaced"/>
</dbReference>
<comment type="subcellular location">
    <subcellularLocation>
        <location evidence="1">Membrane</location>
        <topology evidence="1">Single-pass type I membrane protein</topology>
    </subcellularLocation>
</comment>
<evidence type="ECO:0000256" key="8">
    <source>
        <dbReference type="ARBA" id="ARBA00022912"/>
    </source>
</evidence>
<dbReference type="PANTHER" id="PTHR46957">
    <property type="entry name" value="CYTOKINE RECEPTOR"/>
    <property type="match status" value="1"/>
</dbReference>
<evidence type="ECO:0000259" key="19">
    <source>
        <dbReference type="PROSITE" id="PS50853"/>
    </source>
</evidence>
<dbReference type="Pfam" id="PF00102">
    <property type="entry name" value="Y_phosphatase"/>
    <property type="match status" value="2"/>
</dbReference>
<dbReference type="Pfam" id="PF00041">
    <property type="entry name" value="fn3"/>
    <property type="match status" value="4"/>
</dbReference>
<evidence type="ECO:0000256" key="15">
    <source>
        <dbReference type="SAM" id="SignalP"/>
    </source>
</evidence>
<evidence type="ECO:0000256" key="12">
    <source>
        <dbReference type="ARBA" id="ARBA00023180"/>
    </source>
</evidence>
<keyword evidence="6" id="KW-0677">Repeat</keyword>
<dbReference type="SUPFAM" id="SSF48726">
    <property type="entry name" value="Immunoglobulin"/>
    <property type="match status" value="2"/>
</dbReference>
<reference evidence="20" key="1">
    <citation type="submission" date="2021-01" db="UniProtKB">
        <authorList>
            <consortium name="EnsemblMetazoa"/>
        </authorList>
    </citation>
    <scope>IDENTIFICATION</scope>
</reference>
<keyword evidence="10 14" id="KW-0472">Membrane</keyword>
<dbReference type="PRINTS" id="PR00700">
    <property type="entry name" value="PRTYPHPHTASE"/>
</dbReference>
<evidence type="ECO:0000256" key="4">
    <source>
        <dbReference type="ARBA" id="ARBA00022692"/>
    </source>
</evidence>
<evidence type="ECO:0000259" key="18">
    <source>
        <dbReference type="PROSITE" id="PS50835"/>
    </source>
</evidence>
<dbReference type="OrthoDB" id="10253954at2759"/>
<dbReference type="Gene3D" id="2.60.40.10">
    <property type="entry name" value="Immunoglobulins"/>
    <property type="match status" value="7"/>
</dbReference>